<dbReference type="InterPro" id="IPR043129">
    <property type="entry name" value="ATPase_NBD"/>
</dbReference>
<dbReference type="NCBIfam" id="NF007139">
    <property type="entry name" value="PRK09585.1-3"/>
    <property type="match status" value="1"/>
</dbReference>
<dbReference type="SUPFAM" id="SSF53067">
    <property type="entry name" value="Actin-like ATPase domain"/>
    <property type="match status" value="1"/>
</dbReference>
<keyword evidence="1" id="KW-0808">Transferase</keyword>
<dbReference type="GO" id="GO:0016301">
    <property type="term" value="F:kinase activity"/>
    <property type="evidence" value="ECO:0007669"/>
    <property type="project" value="UniProtKB-KW"/>
</dbReference>
<dbReference type="AlphaFoldDB" id="A0A3B1CL71"/>
<dbReference type="Gene3D" id="3.30.420.40">
    <property type="match status" value="2"/>
</dbReference>
<dbReference type="GO" id="GO:0005524">
    <property type="term" value="F:ATP binding"/>
    <property type="evidence" value="ECO:0007669"/>
    <property type="project" value="InterPro"/>
</dbReference>
<accession>A0A3B1CL71</accession>
<dbReference type="HAMAP" id="MF_01270">
    <property type="entry name" value="AnhMurNAc_kinase"/>
    <property type="match status" value="1"/>
</dbReference>
<sequence>MKVIGLMSGTSADGIDAALVDVRGGKKHLQIKLLAFALYPYPSSLQKTLIDLASGSSFSIAQFCRLNFSLGERFADAVMTLSHQAKISLSEIDLIGSHGQTIQHLPKTTGRKEMTGSTLQIGEPSIIAERTGITTIADFRPRDMAAGGEGAPLTPYFHYHLLRHKKKSRAIINLGGISNITYLKAGASIDETVAFDMGPANMLLDGLVSVLSQGKKTFDLNGAMAKRGQVSEKLLSELMRHPFVKKTPPKSTGREVFGGKMVEKIIEEGRALGLSKNDLLATTTAYTVSSTEKNIQAFILKKGRLDEVIVGGGGVKNPVLMQGLTDALHPIPVLSFEDVGHDPRAIEAMTFAVLAYQSLHQRPSNVPSVTGAGHAVVLGKIIPGFQ</sequence>
<dbReference type="PANTHER" id="PTHR30605:SF0">
    <property type="entry name" value="ANHYDRO-N-ACETYLMURAMIC ACID KINASE"/>
    <property type="match status" value="1"/>
</dbReference>
<dbReference type="NCBIfam" id="NF007148">
    <property type="entry name" value="PRK09585.3-2"/>
    <property type="match status" value="1"/>
</dbReference>
<proteinExistence type="inferred from homology"/>
<dbReference type="CDD" id="cd24050">
    <property type="entry name" value="ASKHA_NBD_ANMK"/>
    <property type="match status" value="1"/>
</dbReference>
<dbReference type="GO" id="GO:0006040">
    <property type="term" value="P:amino sugar metabolic process"/>
    <property type="evidence" value="ECO:0007669"/>
    <property type="project" value="InterPro"/>
</dbReference>
<reference evidence="1" key="1">
    <citation type="submission" date="2018-06" db="EMBL/GenBank/DDBJ databases">
        <authorList>
            <person name="Zhirakovskaya E."/>
        </authorList>
    </citation>
    <scope>NUCLEOTIDE SEQUENCE</scope>
</reference>
<dbReference type="PANTHER" id="PTHR30605">
    <property type="entry name" value="ANHYDRO-N-ACETYLMURAMIC ACID KINASE"/>
    <property type="match status" value="1"/>
</dbReference>
<dbReference type="GO" id="GO:0016773">
    <property type="term" value="F:phosphotransferase activity, alcohol group as acceptor"/>
    <property type="evidence" value="ECO:0007669"/>
    <property type="project" value="InterPro"/>
</dbReference>
<evidence type="ECO:0000313" key="1">
    <source>
        <dbReference type="EMBL" id="VAX30899.1"/>
    </source>
</evidence>
<dbReference type="GO" id="GO:0009254">
    <property type="term" value="P:peptidoglycan turnover"/>
    <property type="evidence" value="ECO:0007669"/>
    <property type="project" value="InterPro"/>
</dbReference>
<name>A0A3B1CL71_9ZZZZ</name>
<dbReference type="Pfam" id="PF03702">
    <property type="entry name" value="AnmK"/>
    <property type="match status" value="1"/>
</dbReference>
<keyword evidence="1" id="KW-0418">Kinase</keyword>
<dbReference type="EMBL" id="UOGF01000067">
    <property type="protein sequence ID" value="VAX30899.1"/>
    <property type="molecule type" value="Genomic_DNA"/>
</dbReference>
<organism evidence="1">
    <name type="scientific">hydrothermal vent metagenome</name>
    <dbReference type="NCBI Taxonomy" id="652676"/>
    <lineage>
        <taxon>unclassified sequences</taxon>
        <taxon>metagenomes</taxon>
        <taxon>ecological metagenomes</taxon>
    </lineage>
</organism>
<dbReference type="EC" id="2.7.1.170" evidence="1"/>
<gene>
    <name evidence="1" type="ORF">MNBD_NITROSPIRAE01-1422</name>
</gene>
<protein>
    <submittedName>
        <fullName evidence="1">Anhydro-N-acetylmuramic acid kinase</fullName>
        <ecNumber evidence="1">2.7.1.170</ecNumber>
    </submittedName>
</protein>
<dbReference type="InterPro" id="IPR005338">
    <property type="entry name" value="Anhydro_N_Ac-Mur_kinase"/>
</dbReference>